<keyword evidence="2" id="KW-1185">Reference proteome</keyword>
<dbReference type="Proteomes" id="UP001497482">
    <property type="component" value="Chromosome 11"/>
</dbReference>
<dbReference type="EMBL" id="OZ035833">
    <property type="protein sequence ID" value="CAL1573222.1"/>
    <property type="molecule type" value="Genomic_DNA"/>
</dbReference>
<protein>
    <submittedName>
        <fullName evidence="1">Uncharacterized protein</fullName>
    </submittedName>
</protein>
<proteinExistence type="predicted"/>
<reference evidence="1 2" key="1">
    <citation type="submission" date="2024-04" db="EMBL/GenBank/DDBJ databases">
        <authorList>
            <person name="Waldvogel A.-M."/>
            <person name="Schoenle A."/>
        </authorList>
    </citation>
    <scope>NUCLEOTIDE SEQUENCE [LARGE SCALE GENOMIC DNA]</scope>
</reference>
<dbReference type="AlphaFoldDB" id="A0AAV2JBT8"/>
<sequence length="80" mass="8613">MSLLQITLVKQSGAVRPVGVSLEWEGAKLSPCPDAPVECDGTNSSVRPELLWTLGCPVAKVIDDATIVSCMDDHLHNHLF</sequence>
<organism evidence="1 2">
    <name type="scientific">Knipowitschia caucasica</name>
    <name type="common">Caucasian dwarf goby</name>
    <name type="synonym">Pomatoschistus caucasicus</name>
    <dbReference type="NCBI Taxonomy" id="637954"/>
    <lineage>
        <taxon>Eukaryota</taxon>
        <taxon>Metazoa</taxon>
        <taxon>Chordata</taxon>
        <taxon>Craniata</taxon>
        <taxon>Vertebrata</taxon>
        <taxon>Euteleostomi</taxon>
        <taxon>Actinopterygii</taxon>
        <taxon>Neopterygii</taxon>
        <taxon>Teleostei</taxon>
        <taxon>Neoteleostei</taxon>
        <taxon>Acanthomorphata</taxon>
        <taxon>Gobiaria</taxon>
        <taxon>Gobiiformes</taxon>
        <taxon>Gobioidei</taxon>
        <taxon>Gobiidae</taxon>
        <taxon>Gobiinae</taxon>
        <taxon>Knipowitschia</taxon>
    </lineage>
</organism>
<name>A0AAV2JBT8_KNICA</name>
<gene>
    <name evidence="1" type="ORF">KC01_LOCUS5165</name>
</gene>
<evidence type="ECO:0000313" key="2">
    <source>
        <dbReference type="Proteomes" id="UP001497482"/>
    </source>
</evidence>
<accession>A0AAV2JBT8</accession>
<evidence type="ECO:0000313" key="1">
    <source>
        <dbReference type="EMBL" id="CAL1573222.1"/>
    </source>
</evidence>